<dbReference type="GO" id="GO:0006229">
    <property type="term" value="P:dUTP biosynthetic process"/>
    <property type="evidence" value="ECO:0007669"/>
    <property type="project" value="InterPro"/>
</dbReference>
<dbReference type="CDD" id="cd07557">
    <property type="entry name" value="trimeric_dUTPase"/>
    <property type="match status" value="1"/>
</dbReference>
<reference evidence="3" key="1">
    <citation type="submission" date="2023-03" db="EMBL/GenBank/DDBJ databases">
        <title>Massive genome expansion in bonnet fungi (Mycena s.s.) driven by repeated elements and novel gene families across ecological guilds.</title>
        <authorList>
            <consortium name="Lawrence Berkeley National Laboratory"/>
            <person name="Harder C.B."/>
            <person name="Miyauchi S."/>
            <person name="Viragh M."/>
            <person name="Kuo A."/>
            <person name="Thoen E."/>
            <person name="Andreopoulos B."/>
            <person name="Lu D."/>
            <person name="Skrede I."/>
            <person name="Drula E."/>
            <person name="Henrissat B."/>
            <person name="Morin E."/>
            <person name="Kohler A."/>
            <person name="Barry K."/>
            <person name="LaButti K."/>
            <person name="Morin E."/>
            <person name="Salamov A."/>
            <person name="Lipzen A."/>
            <person name="Mereny Z."/>
            <person name="Hegedus B."/>
            <person name="Baldrian P."/>
            <person name="Stursova M."/>
            <person name="Weitz H."/>
            <person name="Taylor A."/>
            <person name="Grigoriev I.V."/>
            <person name="Nagy L.G."/>
            <person name="Martin F."/>
            <person name="Kauserud H."/>
        </authorList>
    </citation>
    <scope>NUCLEOTIDE SEQUENCE</scope>
    <source>
        <strain evidence="3">CBHHK173m</strain>
    </source>
</reference>
<dbReference type="Pfam" id="PF22769">
    <property type="entry name" value="DCD"/>
    <property type="match status" value="1"/>
</dbReference>
<protein>
    <submittedName>
        <fullName evidence="3">Deoxyuridine 5'-triphosphate nucleotidohydrolase</fullName>
    </submittedName>
</protein>
<dbReference type="Gene3D" id="2.70.40.10">
    <property type="match status" value="1"/>
</dbReference>
<evidence type="ECO:0000313" key="4">
    <source>
        <dbReference type="Proteomes" id="UP001222325"/>
    </source>
</evidence>
<evidence type="ECO:0000256" key="2">
    <source>
        <dbReference type="ARBA" id="ARBA00023080"/>
    </source>
</evidence>
<evidence type="ECO:0000313" key="3">
    <source>
        <dbReference type="EMBL" id="KAJ7085651.1"/>
    </source>
</evidence>
<keyword evidence="2" id="KW-0546">Nucleotide metabolism</keyword>
<sequence length="177" mass="19046">MILPGRAVFTRQIVHGLLSAKSQVPCGIDLSLKRVLAWTSAGTVDFDNTHRKTADTTELPFEKATGPDALGSELRMHLGPGAYLVEFSETIDVPLDVMGELFVRSSLFRSGALVSAGVMDSGYKGAIDASVPGGMLQVVNPHGLTLFKNAKLAQFVFHQMMEKVEGYSGVYQNKAAM</sequence>
<comment type="caution">
    <text evidence="3">The sequence shown here is derived from an EMBL/GenBank/DDBJ whole genome shotgun (WGS) entry which is preliminary data.</text>
</comment>
<dbReference type="InterPro" id="IPR033704">
    <property type="entry name" value="dUTPase_trimeric"/>
</dbReference>
<dbReference type="GO" id="GO:0008829">
    <property type="term" value="F:dCTP deaminase activity"/>
    <property type="evidence" value="ECO:0007669"/>
    <property type="project" value="InterPro"/>
</dbReference>
<evidence type="ECO:0000256" key="1">
    <source>
        <dbReference type="ARBA" id="ARBA00022801"/>
    </source>
</evidence>
<keyword evidence="1" id="KW-0378">Hydrolase</keyword>
<dbReference type="SUPFAM" id="SSF51283">
    <property type="entry name" value="dUTPase-like"/>
    <property type="match status" value="1"/>
</dbReference>
<keyword evidence="4" id="KW-1185">Reference proteome</keyword>
<dbReference type="EMBL" id="JARJCN010000033">
    <property type="protein sequence ID" value="KAJ7085651.1"/>
    <property type="molecule type" value="Genomic_DNA"/>
</dbReference>
<proteinExistence type="predicted"/>
<dbReference type="PANTHER" id="PTHR42680:SF3">
    <property type="entry name" value="DCTP DEAMINASE"/>
    <property type="match status" value="1"/>
</dbReference>
<dbReference type="InterPro" id="IPR036157">
    <property type="entry name" value="dUTPase-like_sf"/>
</dbReference>
<organism evidence="3 4">
    <name type="scientific">Mycena belliarum</name>
    <dbReference type="NCBI Taxonomy" id="1033014"/>
    <lineage>
        <taxon>Eukaryota</taxon>
        <taxon>Fungi</taxon>
        <taxon>Dikarya</taxon>
        <taxon>Basidiomycota</taxon>
        <taxon>Agaricomycotina</taxon>
        <taxon>Agaricomycetes</taxon>
        <taxon>Agaricomycetidae</taxon>
        <taxon>Agaricales</taxon>
        <taxon>Marasmiineae</taxon>
        <taxon>Mycenaceae</taxon>
        <taxon>Mycena</taxon>
    </lineage>
</organism>
<dbReference type="PANTHER" id="PTHR42680">
    <property type="entry name" value="DCTP DEAMINASE"/>
    <property type="match status" value="1"/>
</dbReference>
<name>A0AAD6XQJ7_9AGAR</name>
<gene>
    <name evidence="3" type="ORF">B0H15DRAFT_987669</name>
</gene>
<dbReference type="Proteomes" id="UP001222325">
    <property type="component" value="Unassembled WGS sequence"/>
</dbReference>
<dbReference type="InterPro" id="IPR011962">
    <property type="entry name" value="dCTP_deaminase"/>
</dbReference>
<dbReference type="AlphaFoldDB" id="A0AAD6XQJ7"/>
<accession>A0AAD6XQJ7</accession>